<organism evidence="2 3">
    <name type="scientific">Colletotrichum kahawae</name>
    <name type="common">Coffee berry disease fungus</name>
    <dbReference type="NCBI Taxonomy" id="34407"/>
    <lineage>
        <taxon>Eukaryota</taxon>
        <taxon>Fungi</taxon>
        <taxon>Dikarya</taxon>
        <taxon>Ascomycota</taxon>
        <taxon>Pezizomycotina</taxon>
        <taxon>Sordariomycetes</taxon>
        <taxon>Hypocreomycetidae</taxon>
        <taxon>Glomerellales</taxon>
        <taxon>Glomerellaceae</taxon>
        <taxon>Colletotrichum</taxon>
        <taxon>Colletotrichum gloeosporioides species complex</taxon>
    </lineage>
</organism>
<dbReference type="InterPro" id="IPR040025">
    <property type="entry name" value="Znf622/Rei1/Reh1"/>
</dbReference>
<accession>A0AAD9Y3W4</accession>
<evidence type="ECO:0000313" key="3">
    <source>
        <dbReference type="Proteomes" id="UP001281614"/>
    </source>
</evidence>
<dbReference type="InterPro" id="IPR036236">
    <property type="entry name" value="Znf_C2H2_sf"/>
</dbReference>
<dbReference type="Pfam" id="PF12756">
    <property type="entry name" value="zf-C2H2_2"/>
    <property type="match status" value="1"/>
</dbReference>
<gene>
    <name evidence="2" type="ORF">CKAH01_07678</name>
</gene>
<dbReference type="EMBL" id="VYYT01000411">
    <property type="protein sequence ID" value="KAK2736991.1"/>
    <property type="molecule type" value="Genomic_DNA"/>
</dbReference>
<protein>
    <submittedName>
        <fullName evidence="2">TRI15 protein</fullName>
    </submittedName>
</protein>
<dbReference type="GO" id="GO:0030687">
    <property type="term" value="C:preribosome, large subunit precursor"/>
    <property type="evidence" value="ECO:0007669"/>
    <property type="project" value="TreeGrafter"/>
</dbReference>
<feature type="domain" description="ZN622/Rei1/Reh1 zinc finger C2H2-type" evidence="1">
    <location>
        <begin position="25"/>
        <end position="117"/>
    </location>
</feature>
<reference evidence="2" key="1">
    <citation type="submission" date="2023-02" db="EMBL/GenBank/DDBJ databases">
        <title>Colletotrichum kahawae CIFC_Que2 genome sequencing and assembly.</title>
        <authorList>
            <person name="Baroncelli R."/>
        </authorList>
    </citation>
    <scope>NUCLEOTIDE SEQUENCE</scope>
    <source>
        <strain evidence="2">CIFC_Que2</strain>
    </source>
</reference>
<name>A0AAD9Y3W4_COLKA</name>
<keyword evidence="3" id="KW-1185">Reference proteome</keyword>
<proteinExistence type="predicted"/>
<dbReference type="AlphaFoldDB" id="A0AAD9Y3W4"/>
<dbReference type="GO" id="GO:0042273">
    <property type="term" value="P:ribosomal large subunit biogenesis"/>
    <property type="evidence" value="ECO:0007669"/>
    <property type="project" value="TreeGrafter"/>
</dbReference>
<dbReference type="Proteomes" id="UP001281614">
    <property type="component" value="Unassembled WGS sequence"/>
</dbReference>
<dbReference type="InterPro" id="IPR041661">
    <property type="entry name" value="ZN622/Rei1/Reh1_Znf-C2H2"/>
</dbReference>
<dbReference type="PANTHER" id="PTHR13182:SF8">
    <property type="entry name" value="CYTOPLASMIC 60S SUBUNIT BIOGENESIS FACTOR ZNF622"/>
    <property type="match status" value="1"/>
</dbReference>
<comment type="caution">
    <text evidence="2">The sequence shown here is derived from an EMBL/GenBank/DDBJ whole genome shotgun (WGS) entry which is preliminary data.</text>
</comment>
<dbReference type="SUPFAM" id="SSF57667">
    <property type="entry name" value="beta-beta-alpha zinc fingers"/>
    <property type="match status" value="1"/>
</dbReference>
<sequence length="174" mass="20179">MTDSDQSHPDESFESYVRSFDPTRCLFCNHVQNDLHQNIIHMHRRHSFIVPNKDYLAVDTEKLMECLHSVILKDAQCICCGSIRGSFHAAQQHMLHKGHCRIDVCKGSEFREFYHFDFECDFSDDSDDRDGANDVIMSNDDTKSLEGKKLLHRNARGHCHLRYALFGKDQQSTT</sequence>
<dbReference type="PANTHER" id="PTHR13182">
    <property type="entry name" value="ZINC FINGER PROTEIN 622"/>
    <property type="match status" value="1"/>
</dbReference>
<evidence type="ECO:0000259" key="1">
    <source>
        <dbReference type="Pfam" id="PF12756"/>
    </source>
</evidence>
<evidence type="ECO:0000313" key="2">
    <source>
        <dbReference type="EMBL" id="KAK2736991.1"/>
    </source>
</evidence>